<dbReference type="Pfam" id="PF00889">
    <property type="entry name" value="EF_TS"/>
    <property type="match status" value="1"/>
</dbReference>
<dbReference type="Gene3D" id="1.10.286.20">
    <property type="match status" value="1"/>
</dbReference>
<gene>
    <name evidence="5 7" type="primary">tsf</name>
    <name evidence="7" type="ORF">A2988_00575</name>
</gene>
<proteinExistence type="inferred from homology"/>
<feature type="domain" description="Translation elongation factor EFTs/EF1B dimerisation" evidence="6">
    <location>
        <begin position="47"/>
        <end position="195"/>
    </location>
</feature>
<dbReference type="InterPro" id="IPR001816">
    <property type="entry name" value="Transl_elong_EFTs/EF1B"/>
</dbReference>
<evidence type="ECO:0000259" key="6">
    <source>
        <dbReference type="Pfam" id="PF00889"/>
    </source>
</evidence>
<dbReference type="InterPro" id="IPR009060">
    <property type="entry name" value="UBA-like_sf"/>
</dbReference>
<comment type="function">
    <text evidence="5">Associates with the EF-Tu.GDP complex and induces the exchange of GDP to GTP. It remains bound to the aminoacyl-tRNA.EF-Tu.GTP complex up to the GTP hydrolysis stage on the ribosome.</text>
</comment>
<sequence length="195" mass="21526">MALSLEKIQKLREQTAASMNDVKRALDEAKGDEQAALIVLRKQGKALADKKSSRATGAGIIASYVHGDGRMGVLLELRCETDFVAKTAEFQSLAHDLALHIAAAKPKYTRPEDVPQGVLEAEKEIYLSQVAALKKPENVALEIIKGKVQKYYDDVCLLNQRFVKDDSKTIKEVVAETVVKVGENIEVGKFVRFEI</sequence>
<evidence type="ECO:0000313" key="7">
    <source>
        <dbReference type="EMBL" id="OGD33968.1"/>
    </source>
</evidence>
<dbReference type="InterPro" id="IPR036402">
    <property type="entry name" value="EF-Ts_dimer_sf"/>
</dbReference>
<dbReference type="AlphaFoldDB" id="A0A1F5BTN8"/>
<dbReference type="Gene3D" id="1.10.8.10">
    <property type="entry name" value="DNA helicase RuvA subunit, C-terminal domain"/>
    <property type="match status" value="1"/>
</dbReference>
<keyword evidence="3 5" id="KW-0251">Elongation factor</keyword>
<feature type="region of interest" description="Involved in Mg(2+) ion dislocation from EF-Tu" evidence="5">
    <location>
        <begin position="81"/>
        <end position="84"/>
    </location>
</feature>
<comment type="similarity">
    <text evidence="1 5">Belongs to the EF-Ts family.</text>
</comment>
<dbReference type="FunFam" id="1.10.8.10:FF:000001">
    <property type="entry name" value="Elongation factor Ts"/>
    <property type="match status" value="1"/>
</dbReference>
<evidence type="ECO:0000313" key="8">
    <source>
        <dbReference type="Proteomes" id="UP000176650"/>
    </source>
</evidence>
<dbReference type="GO" id="GO:0003746">
    <property type="term" value="F:translation elongation factor activity"/>
    <property type="evidence" value="ECO:0007669"/>
    <property type="project" value="UniProtKB-UniRule"/>
</dbReference>
<dbReference type="EMBL" id="MEYS01000002">
    <property type="protein sequence ID" value="OGD33968.1"/>
    <property type="molecule type" value="Genomic_DNA"/>
</dbReference>
<dbReference type="STRING" id="1797298.A2988_00575"/>
<protein>
    <recommendedName>
        <fullName evidence="2 5">Elongation factor Ts</fullName>
        <shortName evidence="5">EF-Ts</shortName>
    </recommendedName>
</protein>
<dbReference type="FunFam" id="1.10.286.20:FF:000001">
    <property type="entry name" value="Elongation factor Ts"/>
    <property type="match status" value="1"/>
</dbReference>
<evidence type="ECO:0000256" key="1">
    <source>
        <dbReference type="ARBA" id="ARBA00005532"/>
    </source>
</evidence>
<dbReference type="SUPFAM" id="SSF54713">
    <property type="entry name" value="Elongation factor Ts (EF-Ts), dimerisation domain"/>
    <property type="match status" value="1"/>
</dbReference>
<reference evidence="7 8" key="1">
    <citation type="journal article" date="2016" name="Nat. Commun.">
        <title>Thousands of microbial genomes shed light on interconnected biogeochemical processes in an aquifer system.</title>
        <authorList>
            <person name="Anantharaman K."/>
            <person name="Brown C.T."/>
            <person name="Hug L.A."/>
            <person name="Sharon I."/>
            <person name="Castelle C.J."/>
            <person name="Probst A.J."/>
            <person name="Thomas B.C."/>
            <person name="Singh A."/>
            <person name="Wilkins M.J."/>
            <person name="Karaoz U."/>
            <person name="Brodie E.L."/>
            <person name="Williams K.H."/>
            <person name="Hubbard S.S."/>
            <person name="Banfield J.F."/>
        </authorList>
    </citation>
    <scope>NUCLEOTIDE SEQUENCE [LARGE SCALE GENOMIC DNA]</scope>
</reference>
<keyword evidence="5" id="KW-0963">Cytoplasm</keyword>
<comment type="caution">
    <text evidence="7">The sequence shown here is derived from an EMBL/GenBank/DDBJ whole genome shotgun (WGS) entry which is preliminary data.</text>
</comment>
<evidence type="ECO:0000256" key="5">
    <source>
        <dbReference type="HAMAP-Rule" id="MF_00050"/>
    </source>
</evidence>
<keyword evidence="4 5" id="KW-0648">Protein biosynthesis</keyword>
<dbReference type="Proteomes" id="UP000176650">
    <property type="component" value="Unassembled WGS sequence"/>
</dbReference>
<dbReference type="SUPFAM" id="SSF46934">
    <property type="entry name" value="UBA-like"/>
    <property type="match status" value="1"/>
</dbReference>
<dbReference type="HAMAP" id="MF_00050">
    <property type="entry name" value="EF_Ts"/>
    <property type="match status" value="1"/>
</dbReference>
<dbReference type="GO" id="GO:0005737">
    <property type="term" value="C:cytoplasm"/>
    <property type="evidence" value="ECO:0007669"/>
    <property type="project" value="UniProtKB-SubCell"/>
</dbReference>
<evidence type="ECO:0000256" key="4">
    <source>
        <dbReference type="ARBA" id="ARBA00022917"/>
    </source>
</evidence>
<dbReference type="PANTHER" id="PTHR11741:SF0">
    <property type="entry name" value="ELONGATION FACTOR TS, MITOCHONDRIAL"/>
    <property type="match status" value="1"/>
</dbReference>
<dbReference type="PANTHER" id="PTHR11741">
    <property type="entry name" value="ELONGATION FACTOR TS"/>
    <property type="match status" value="1"/>
</dbReference>
<evidence type="ECO:0000256" key="2">
    <source>
        <dbReference type="ARBA" id="ARBA00016956"/>
    </source>
</evidence>
<accession>A0A1F5BTN8</accession>
<comment type="subcellular location">
    <subcellularLocation>
        <location evidence="5">Cytoplasm</location>
    </subcellularLocation>
</comment>
<name>A0A1F5BTN8_9BACT</name>
<organism evidence="7 8">
    <name type="scientific">Candidatus Azambacteria bacterium RIFCSPLOWO2_01_FULL_46_25</name>
    <dbReference type="NCBI Taxonomy" id="1797298"/>
    <lineage>
        <taxon>Bacteria</taxon>
        <taxon>Candidatus Azamiibacteriota</taxon>
    </lineage>
</organism>
<evidence type="ECO:0000256" key="3">
    <source>
        <dbReference type="ARBA" id="ARBA00022768"/>
    </source>
</evidence>
<dbReference type="InterPro" id="IPR014039">
    <property type="entry name" value="Transl_elong_EFTs/EF1B_dimer"/>
</dbReference>
<dbReference type="Gene3D" id="3.30.479.20">
    <property type="entry name" value="Elongation factor Ts, dimerisation domain"/>
    <property type="match status" value="1"/>
</dbReference>